<feature type="repeat" description="WD" evidence="10">
    <location>
        <begin position="1648"/>
        <end position="1681"/>
    </location>
</feature>
<dbReference type="SMART" id="SM00220">
    <property type="entry name" value="S_TKc"/>
    <property type="match status" value="1"/>
</dbReference>
<evidence type="ECO:0000256" key="10">
    <source>
        <dbReference type="PROSITE-ProRule" id="PRU00221"/>
    </source>
</evidence>
<evidence type="ECO:0000313" key="13">
    <source>
        <dbReference type="EMBL" id="KXS16088.1"/>
    </source>
</evidence>
<feature type="compositionally biased region" description="Gly residues" evidence="11">
    <location>
        <begin position="800"/>
        <end position="809"/>
    </location>
</feature>
<dbReference type="PROSITE" id="PS00108">
    <property type="entry name" value="PROTEIN_KINASE_ST"/>
    <property type="match status" value="1"/>
</dbReference>
<dbReference type="PROSITE" id="PS50011">
    <property type="entry name" value="PROTEIN_KINASE_DOM"/>
    <property type="match status" value="1"/>
</dbReference>
<dbReference type="EC" id="2.7.11.1" evidence="1"/>
<dbReference type="InterPro" id="IPR036322">
    <property type="entry name" value="WD40_repeat_dom_sf"/>
</dbReference>
<evidence type="ECO:0000256" key="7">
    <source>
        <dbReference type="ARBA" id="ARBA00022777"/>
    </source>
</evidence>
<feature type="region of interest" description="Disordered" evidence="11">
    <location>
        <begin position="1611"/>
        <end position="1640"/>
    </location>
</feature>
<reference evidence="13 14" key="1">
    <citation type="journal article" date="2015" name="Genome Biol. Evol.">
        <title>Phylogenomic analyses indicate that early fungi evolved digesting cell walls of algal ancestors of land plants.</title>
        <authorList>
            <person name="Chang Y."/>
            <person name="Wang S."/>
            <person name="Sekimoto S."/>
            <person name="Aerts A.L."/>
            <person name="Choi C."/>
            <person name="Clum A."/>
            <person name="LaButti K.M."/>
            <person name="Lindquist E.A."/>
            <person name="Yee Ngan C."/>
            <person name="Ohm R.A."/>
            <person name="Salamov A.A."/>
            <person name="Grigoriev I.V."/>
            <person name="Spatafora J.W."/>
            <person name="Berbee M.L."/>
        </authorList>
    </citation>
    <scope>NUCLEOTIDE SEQUENCE [LARGE SCALE GENOMIC DNA]</scope>
    <source>
        <strain evidence="13 14">JEL478</strain>
    </source>
</reference>
<dbReference type="GO" id="GO:0034272">
    <property type="term" value="C:phosphatidylinositol 3-kinase complex, class III, type II"/>
    <property type="evidence" value="ECO:0007669"/>
    <property type="project" value="TreeGrafter"/>
</dbReference>
<evidence type="ECO:0000256" key="11">
    <source>
        <dbReference type="SAM" id="MobiDB-lite"/>
    </source>
</evidence>
<organism evidence="13 14">
    <name type="scientific">Gonapodya prolifera (strain JEL478)</name>
    <name type="common">Monoblepharis prolifera</name>
    <dbReference type="NCBI Taxonomy" id="1344416"/>
    <lineage>
        <taxon>Eukaryota</taxon>
        <taxon>Fungi</taxon>
        <taxon>Fungi incertae sedis</taxon>
        <taxon>Chytridiomycota</taxon>
        <taxon>Chytridiomycota incertae sedis</taxon>
        <taxon>Monoblepharidomycetes</taxon>
        <taxon>Monoblepharidales</taxon>
        <taxon>Gonapodyaceae</taxon>
        <taxon>Gonapodya</taxon>
    </lineage>
</organism>
<feature type="repeat" description="WD" evidence="10">
    <location>
        <begin position="1231"/>
        <end position="1263"/>
    </location>
</feature>
<dbReference type="InterPro" id="IPR016024">
    <property type="entry name" value="ARM-type_fold"/>
</dbReference>
<dbReference type="Proteomes" id="UP000070544">
    <property type="component" value="Unassembled WGS sequence"/>
</dbReference>
<dbReference type="SUPFAM" id="SSF56112">
    <property type="entry name" value="Protein kinase-like (PK-like)"/>
    <property type="match status" value="1"/>
</dbReference>
<feature type="compositionally biased region" description="Basic and acidic residues" evidence="11">
    <location>
        <begin position="983"/>
        <end position="998"/>
    </location>
</feature>
<dbReference type="InterPro" id="IPR015943">
    <property type="entry name" value="WD40/YVTN_repeat-like_dom_sf"/>
</dbReference>
<evidence type="ECO:0000256" key="4">
    <source>
        <dbReference type="ARBA" id="ARBA00022679"/>
    </source>
</evidence>
<dbReference type="InterPro" id="IPR011009">
    <property type="entry name" value="Kinase-like_dom_sf"/>
</dbReference>
<dbReference type="STRING" id="1344416.A0A139AH71"/>
<feature type="compositionally biased region" description="Low complexity" evidence="11">
    <location>
        <begin position="1116"/>
        <end position="1131"/>
    </location>
</feature>
<dbReference type="InterPro" id="IPR000719">
    <property type="entry name" value="Prot_kinase_dom"/>
</dbReference>
<gene>
    <name evidence="13" type="ORF">M427DRAFT_145085</name>
</gene>
<evidence type="ECO:0000256" key="9">
    <source>
        <dbReference type="PROSITE-ProRule" id="PRU00103"/>
    </source>
</evidence>
<keyword evidence="2" id="KW-0723">Serine/threonine-protein kinase</keyword>
<dbReference type="Pfam" id="PF00400">
    <property type="entry name" value="WD40"/>
    <property type="match status" value="4"/>
</dbReference>
<feature type="repeat" description="WD" evidence="10">
    <location>
        <begin position="1527"/>
        <end position="1545"/>
    </location>
</feature>
<dbReference type="Gene3D" id="1.25.10.10">
    <property type="entry name" value="Leucine-rich Repeat Variant"/>
    <property type="match status" value="2"/>
</dbReference>
<keyword evidence="14" id="KW-1185">Reference proteome</keyword>
<evidence type="ECO:0000256" key="8">
    <source>
        <dbReference type="ARBA" id="ARBA00022840"/>
    </source>
</evidence>
<feature type="repeat" description="HEAT" evidence="9">
    <location>
        <begin position="594"/>
        <end position="632"/>
    </location>
</feature>
<keyword evidence="3 10" id="KW-0853">WD repeat</keyword>
<feature type="region of interest" description="Disordered" evidence="11">
    <location>
        <begin position="943"/>
        <end position="1068"/>
    </location>
</feature>
<dbReference type="GO" id="GO:0071561">
    <property type="term" value="C:nucleus-vacuole junction"/>
    <property type="evidence" value="ECO:0007669"/>
    <property type="project" value="TreeGrafter"/>
</dbReference>
<dbReference type="GO" id="GO:0045324">
    <property type="term" value="P:late endosome to vacuole transport"/>
    <property type="evidence" value="ECO:0007669"/>
    <property type="project" value="InterPro"/>
</dbReference>
<dbReference type="PANTHER" id="PTHR17583">
    <property type="entry name" value="PHOSPHOINOSITIDE 3-KINASE REGULATORY SUBUNIT 4"/>
    <property type="match status" value="1"/>
</dbReference>
<dbReference type="OMA" id="ATNTCRI"/>
<dbReference type="InterPro" id="IPR045162">
    <property type="entry name" value="Vps15-like"/>
</dbReference>
<dbReference type="GO" id="GO:0034271">
    <property type="term" value="C:phosphatidylinositol 3-kinase complex, class III, type I"/>
    <property type="evidence" value="ECO:0007669"/>
    <property type="project" value="TreeGrafter"/>
</dbReference>
<evidence type="ECO:0000256" key="5">
    <source>
        <dbReference type="ARBA" id="ARBA00022737"/>
    </source>
</evidence>
<dbReference type="PROSITE" id="PS50077">
    <property type="entry name" value="HEAT_REPEAT"/>
    <property type="match status" value="1"/>
</dbReference>
<dbReference type="PROSITE" id="PS50082">
    <property type="entry name" value="WD_REPEATS_2"/>
    <property type="match status" value="3"/>
</dbReference>
<keyword evidence="4" id="KW-0808">Transferase</keyword>
<feature type="compositionally biased region" description="Polar residues" evidence="11">
    <location>
        <begin position="1505"/>
        <end position="1520"/>
    </location>
</feature>
<dbReference type="GO" id="GO:0004674">
    <property type="term" value="F:protein serine/threonine kinase activity"/>
    <property type="evidence" value="ECO:0007669"/>
    <property type="project" value="UniProtKB-KW"/>
</dbReference>
<feature type="region of interest" description="Disordered" evidence="11">
    <location>
        <begin position="772"/>
        <end position="812"/>
    </location>
</feature>
<sequence length="1681" mass="181580">MGNVVSSSHAFARGSATADSYVAELVDVRYERSLGSSRFMKTIRCAHKEGTVVVKVFLKPESALSLQKYKDELRTHRALVSEIPNVLYHQRILETDRAAYLVRRFVFSSLYDRVATRPFLHHEEKRWIAFQLLTVVAECHARGVCHGDIKAENVVVTSWGWVYLVDFAPFKPAVVPEDNPADFSFFFDSSGRRSCYLAPERFVSASSSASSPADMKLTPAMDLFAVGCVIAELFLEHPLFSLSQLLRYRDGAYDPASDLKRIHDQQIRDLILHMIHRDPSQRLSAAAYLSQHLGTLFPTTFSSTLHPLVASVSRPLTPPGWALSPSNGGPRIIPEADERVSTLYADWSSWAVDCGLVPLLESGSRPARPSDSFPSLRDPDHLASLPASFLTPSARACALACATLVSSQVRAARFPRTRLACLDLLSALSPHLTSSELLDRVLPLAVLLVRDPSDSVRARAVVAVAQVLAGVTELGATDAGVVGEYVGPAVRGLARDSSAVVREAWARCLGGLGESALRFLELSQSLRSPPVISGNHPSPLPDSYDDLLRETRDLLADEANDLLPDPDPSVRRALLGQAARLAVVLGRNWAIDVMVGHVVTYLNDREWRVRSAFFDAIPSLVTFLGKRALSEYFLPLIAQALTDPDEYVLDRCIKSLAGLLELGLIGRREALGLCPVLAPMLVHPGVRVRLAAIGYFTASAKALPLVDVRCVVFPAIKPFLNAEVAQLTGEGMADTLKPPVSRAVFELVASWLAKAPRAASLALDHSWNVRGVSSRHRKTASTGTTSTMEVSGGAHSDADAGGGSFGGSSTGDKEADSLLARLRALDVTDSERESVNALRPWMVKMISHRSVRQGTSGGDSERPTSNAPVALRTLGLTPQTIFLSPPSYPKEIIISLDDQRPSTASRDGPLSSSDPPDRQSTASDNGTSAVRQSLYSRLSSIAGAEGSLPSSSHLRPQLSRRNMTDIGSGSNLSPNDDSTSDAFDFRSVDERSEADRSESVAGTASVSNATGGAFTGRTTRSPQEDAQVSRQSYGATLGVSVPTRPGSSAERRLARNSSPGSPLISKSVPVKSLAQASLSLDTGIPTLRVKSMAPALQESFGRTGSINTGSRQFHRSSNSFDSLQSSSIGSDSAGMPMAQIKGESYARSKLQSAIGRDDKVMKTPPPGWETGDRFLKALLDKKSATLFPPPLDLGTTALSKGSTTSYPVPRRTTDISALKNWKPDGTHIATFHEHTGAVNHVRMSPDNNFFATASDDGTVKIWDTVRLEKNVTNHSRLTHKQGGKIKALTFCEGTHGIASASDNGSIHVSRVEYIPSTSSTLKYRSFDVVRTRALENDSVTWLEHFGTDMSSVLVYSTKRGHICGFDLRTMKVEWEMKCPAHYGIPTSLAMDPTSSWILSGSSRGIFTLWDIRFALPLRSWSHPTQSRIHRLASWSPIRMKGRGVLASVEGRTNEVSLWDVEKAECRELWCVVGGTGDSSQEDNVEALYGKGVKAGSVPEPHDFSLPSSRESTSTQPSRSSLALYPAPDASFLLTAGTDRKIRFWDHANADDSYVMCGPPPSEEGAPHARYSTRQHEGVLFHMEYAAPGVLGSTGGSLPRINRAAATLSVGSGGSGITNGQEGREMQQQWYPPPATGSSGLGRSSWPAVLAHRDAVTDITVTTVPYPMVLTGGRDGVVKVWK</sequence>
<feature type="compositionally biased region" description="Polar residues" evidence="11">
    <location>
        <begin position="948"/>
        <end position="981"/>
    </location>
</feature>
<dbReference type="OrthoDB" id="242910at2759"/>
<dbReference type="Pfam" id="PF22956">
    <property type="entry name" value="VPS15-like_hel"/>
    <property type="match status" value="1"/>
</dbReference>
<dbReference type="GO" id="GO:0006623">
    <property type="term" value="P:protein targeting to vacuole"/>
    <property type="evidence" value="ECO:0007669"/>
    <property type="project" value="TreeGrafter"/>
</dbReference>
<dbReference type="InterPro" id="IPR011989">
    <property type="entry name" value="ARM-like"/>
</dbReference>
<dbReference type="SUPFAM" id="SSF48371">
    <property type="entry name" value="ARM repeat"/>
    <property type="match status" value="1"/>
</dbReference>
<dbReference type="InterPro" id="IPR055231">
    <property type="entry name" value="2AA_helical"/>
</dbReference>
<feature type="compositionally biased region" description="Polar residues" evidence="11">
    <location>
        <begin position="780"/>
        <end position="789"/>
    </location>
</feature>
<dbReference type="EMBL" id="KQ965756">
    <property type="protein sequence ID" value="KXS16088.1"/>
    <property type="molecule type" value="Genomic_DNA"/>
</dbReference>
<evidence type="ECO:0000256" key="1">
    <source>
        <dbReference type="ARBA" id="ARBA00012513"/>
    </source>
</evidence>
<evidence type="ECO:0000313" key="14">
    <source>
        <dbReference type="Proteomes" id="UP000070544"/>
    </source>
</evidence>
<feature type="compositionally biased region" description="Polar residues" evidence="11">
    <location>
        <begin position="1100"/>
        <end position="1111"/>
    </location>
</feature>
<feature type="region of interest" description="Disordered" evidence="11">
    <location>
        <begin position="1100"/>
        <end position="1131"/>
    </location>
</feature>
<dbReference type="GO" id="GO:0016236">
    <property type="term" value="P:macroautophagy"/>
    <property type="evidence" value="ECO:0007669"/>
    <property type="project" value="InterPro"/>
</dbReference>
<accession>A0A139AH71</accession>
<proteinExistence type="predicted"/>
<dbReference type="PANTHER" id="PTHR17583:SF0">
    <property type="entry name" value="PHOSPHOINOSITIDE 3-KINASE REGULATORY SUBUNIT 4"/>
    <property type="match status" value="1"/>
</dbReference>
<evidence type="ECO:0000256" key="3">
    <source>
        <dbReference type="ARBA" id="ARBA00022574"/>
    </source>
</evidence>
<evidence type="ECO:0000256" key="2">
    <source>
        <dbReference type="ARBA" id="ARBA00022527"/>
    </source>
</evidence>
<dbReference type="SUPFAM" id="SSF50978">
    <property type="entry name" value="WD40 repeat-like"/>
    <property type="match status" value="1"/>
</dbReference>
<feature type="region of interest" description="Disordered" evidence="11">
    <location>
        <begin position="1492"/>
        <end position="1521"/>
    </location>
</feature>
<name>A0A139AH71_GONPJ</name>
<dbReference type="InterPro" id="IPR001680">
    <property type="entry name" value="WD40_rpt"/>
</dbReference>
<feature type="compositionally biased region" description="Polar residues" evidence="11">
    <location>
        <begin position="1024"/>
        <end position="1034"/>
    </location>
</feature>
<dbReference type="FunFam" id="1.10.510.10:FF:000497">
    <property type="entry name" value="Phosphoinositide 3-kinase regulatory subunit"/>
    <property type="match status" value="1"/>
</dbReference>
<dbReference type="GO" id="GO:0005524">
    <property type="term" value="F:ATP binding"/>
    <property type="evidence" value="ECO:0007669"/>
    <property type="project" value="UniProtKB-KW"/>
</dbReference>
<dbReference type="Gene3D" id="1.10.510.10">
    <property type="entry name" value="Transferase(Phosphotransferase) domain 1"/>
    <property type="match status" value="1"/>
</dbReference>
<keyword evidence="6" id="KW-0547">Nucleotide-binding</keyword>
<feature type="domain" description="Protein kinase" evidence="12">
    <location>
        <begin position="28"/>
        <end position="309"/>
    </location>
</feature>
<evidence type="ECO:0000256" key="6">
    <source>
        <dbReference type="ARBA" id="ARBA00022741"/>
    </source>
</evidence>
<feature type="region of interest" description="Disordered" evidence="11">
    <location>
        <begin position="899"/>
        <end position="931"/>
    </location>
</feature>
<keyword evidence="7" id="KW-0418">Kinase</keyword>
<feature type="compositionally biased region" description="Polar residues" evidence="11">
    <location>
        <begin position="1617"/>
        <end position="1640"/>
    </location>
</feature>
<protein>
    <recommendedName>
        <fullName evidence="1">non-specific serine/threonine protein kinase</fullName>
        <ecNumber evidence="1">2.7.11.1</ecNumber>
    </recommendedName>
</protein>
<dbReference type="SMART" id="SM00320">
    <property type="entry name" value="WD40"/>
    <property type="match status" value="5"/>
</dbReference>
<dbReference type="PROSITE" id="PS50294">
    <property type="entry name" value="WD_REPEATS_REGION"/>
    <property type="match status" value="2"/>
</dbReference>
<dbReference type="Pfam" id="PF00069">
    <property type="entry name" value="Pkinase"/>
    <property type="match status" value="1"/>
</dbReference>
<dbReference type="CDD" id="cd13980">
    <property type="entry name" value="STKc_Vps15"/>
    <property type="match status" value="1"/>
</dbReference>
<dbReference type="InterPro" id="IPR008271">
    <property type="entry name" value="Ser/Thr_kinase_AS"/>
</dbReference>
<feature type="compositionally biased region" description="Low complexity" evidence="11">
    <location>
        <begin position="1009"/>
        <end position="1020"/>
    </location>
</feature>
<dbReference type="GO" id="GO:0005770">
    <property type="term" value="C:late endosome"/>
    <property type="evidence" value="ECO:0007669"/>
    <property type="project" value="TreeGrafter"/>
</dbReference>
<dbReference type="Gene3D" id="2.130.10.10">
    <property type="entry name" value="YVTN repeat-like/Quinoprotein amine dehydrogenase"/>
    <property type="match status" value="2"/>
</dbReference>
<keyword evidence="8" id="KW-0067">ATP-binding</keyword>
<dbReference type="InterPro" id="IPR021133">
    <property type="entry name" value="HEAT_type_2"/>
</dbReference>
<feature type="compositionally biased region" description="Polar residues" evidence="11">
    <location>
        <begin position="901"/>
        <end position="931"/>
    </location>
</feature>
<keyword evidence="5" id="KW-0677">Repeat</keyword>
<evidence type="ECO:0000259" key="12">
    <source>
        <dbReference type="PROSITE" id="PS50011"/>
    </source>
</evidence>